<reference evidence="1 2" key="1">
    <citation type="submission" date="2020-03" db="EMBL/GenBank/DDBJ databases">
        <title>Genomic Encyclopedia of Type Strains, Phase IV (KMG-IV): sequencing the most valuable type-strain genomes for metagenomic binning, comparative biology and taxonomic classification.</title>
        <authorList>
            <person name="Goeker M."/>
        </authorList>
    </citation>
    <scope>NUCLEOTIDE SEQUENCE [LARGE SCALE GENOMIC DNA]</scope>
    <source>
        <strain evidence="1 2">DSM 102865</strain>
    </source>
</reference>
<comment type="caution">
    <text evidence="1">The sequence shown here is derived from an EMBL/GenBank/DDBJ whole genome shotgun (WGS) entry which is preliminary data.</text>
</comment>
<gene>
    <name evidence="1" type="ORF">FHS68_002105</name>
</gene>
<dbReference type="RefSeq" id="WP_167269723.1">
    <property type="nucleotide sequence ID" value="NZ_JAASQJ010000002.1"/>
</dbReference>
<protein>
    <recommendedName>
        <fullName evidence="3">ABM domain-containing protein</fullName>
    </recommendedName>
</protein>
<dbReference type="EMBL" id="JAASQJ010000002">
    <property type="protein sequence ID" value="NIJ52935.1"/>
    <property type="molecule type" value="Genomic_DNA"/>
</dbReference>
<keyword evidence="2" id="KW-1185">Reference proteome</keyword>
<organism evidence="1 2">
    <name type="scientific">Dyadobacter arcticus</name>
    <dbReference type="NCBI Taxonomy" id="1078754"/>
    <lineage>
        <taxon>Bacteria</taxon>
        <taxon>Pseudomonadati</taxon>
        <taxon>Bacteroidota</taxon>
        <taxon>Cytophagia</taxon>
        <taxon>Cytophagales</taxon>
        <taxon>Spirosomataceae</taxon>
        <taxon>Dyadobacter</taxon>
    </lineage>
</organism>
<dbReference type="Proteomes" id="UP001179181">
    <property type="component" value="Unassembled WGS sequence"/>
</dbReference>
<dbReference type="SUPFAM" id="SSF54909">
    <property type="entry name" value="Dimeric alpha+beta barrel"/>
    <property type="match status" value="1"/>
</dbReference>
<dbReference type="InterPro" id="IPR011008">
    <property type="entry name" value="Dimeric_a/b-barrel"/>
</dbReference>
<evidence type="ECO:0008006" key="3">
    <source>
        <dbReference type="Google" id="ProtNLM"/>
    </source>
</evidence>
<accession>A0ABX0UMS5</accession>
<name>A0ABX0UMS5_9BACT</name>
<evidence type="ECO:0000313" key="2">
    <source>
        <dbReference type="Proteomes" id="UP001179181"/>
    </source>
</evidence>
<evidence type="ECO:0000313" key="1">
    <source>
        <dbReference type="EMBL" id="NIJ52935.1"/>
    </source>
</evidence>
<sequence>MEKQLKVGQAIEVIRLKVIEENVAAFLDGRIKVDEFASAINGYVGTEILKITDSEFLMLIRWESEEAALEAQQITFNAPIITEWLNATSEFVSFDTGVSRYEN</sequence>
<proteinExistence type="predicted"/>